<dbReference type="Proteomes" id="UP000256304">
    <property type="component" value="Unassembled WGS sequence"/>
</dbReference>
<gene>
    <name evidence="1" type="ORF">A8990_115133</name>
</gene>
<organism evidence="1 2">
    <name type="scientific">Paenibacillus taihuensis</name>
    <dbReference type="NCBI Taxonomy" id="1156355"/>
    <lineage>
        <taxon>Bacteria</taxon>
        <taxon>Bacillati</taxon>
        <taxon>Bacillota</taxon>
        <taxon>Bacilli</taxon>
        <taxon>Bacillales</taxon>
        <taxon>Paenibacillaceae</taxon>
        <taxon>Paenibacillus</taxon>
    </lineage>
</organism>
<evidence type="ECO:0008006" key="3">
    <source>
        <dbReference type="Google" id="ProtNLM"/>
    </source>
</evidence>
<evidence type="ECO:0000313" key="2">
    <source>
        <dbReference type="Proteomes" id="UP000256304"/>
    </source>
</evidence>
<evidence type="ECO:0000313" key="1">
    <source>
        <dbReference type="EMBL" id="REE84452.1"/>
    </source>
</evidence>
<keyword evidence="2" id="KW-1185">Reference proteome</keyword>
<dbReference type="SUPFAM" id="SSF55729">
    <property type="entry name" value="Acyl-CoA N-acyltransferases (Nat)"/>
    <property type="match status" value="1"/>
</dbReference>
<dbReference type="Gene3D" id="3.40.630.30">
    <property type="match status" value="1"/>
</dbReference>
<dbReference type="EMBL" id="QTTN01000015">
    <property type="protein sequence ID" value="REE84452.1"/>
    <property type="molecule type" value="Genomic_DNA"/>
</dbReference>
<dbReference type="InterPro" id="IPR016181">
    <property type="entry name" value="Acyl_CoA_acyltransferase"/>
</dbReference>
<sequence>MDEIRLHAELARIEEDRCRVLHVTESRLGDMVILYSPPGTCDINARIVYVSGVATKRYVNDLNMYVSKLPGEQAWKLQYIRILGDKIGQGYGSIMMEELLRRAELEGIAYIEGRMHLTDQKGHLERLRHFYSKFGFALLEDRRILWTNKHVQPKPTKK</sequence>
<comment type="caution">
    <text evidence="1">The sequence shown here is derived from an EMBL/GenBank/DDBJ whole genome shotgun (WGS) entry which is preliminary data.</text>
</comment>
<protein>
    <recommendedName>
        <fullName evidence="3">N-acetyltransferase domain-containing protein</fullName>
    </recommendedName>
</protein>
<accession>A0A3D9S7B8</accession>
<name>A0A3D9S7B8_9BACL</name>
<dbReference type="RefSeq" id="WP_116189734.1">
    <property type="nucleotide sequence ID" value="NZ_QTTN01000015.1"/>
</dbReference>
<reference evidence="1 2" key="1">
    <citation type="submission" date="2018-08" db="EMBL/GenBank/DDBJ databases">
        <title>Genomic Encyclopedia of Type Strains, Phase III (KMG-III): the genomes of soil and plant-associated and newly described type strains.</title>
        <authorList>
            <person name="Whitman W."/>
        </authorList>
    </citation>
    <scope>NUCLEOTIDE SEQUENCE [LARGE SCALE GENOMIC DNA]</scope>
    <source>
        <strain evidence="1 2">CGMCC 1.10966</strain>
    </source>
</reference>
<dbReference type="OrthoDB" id="2233009at2"/>
<dbReference type="AlphaFoldDB" id="A0A3D9S7B8"/>
<proteinExistence type="predicted"/>